<evidence type="ECO:0000256" key="13">
    <source>
        <dbReference type="PIRSR" id="PIRSR602401-1"/>
    </source>
</evidence>
<keyword evidence="8" id="KW-0492">Microsome</keyword>
<reference evidence="16 17" key="1">
    <citation type="journal article" date="2018" name="Genome Res.">
        <title>The genomic architecture and molecular evolution of ant odorant receptors.</title>
        <authorList>
            <person name="McKenzie S.K."/>
            <person name="Kronauer D.J.C."/>
        </authorList>
    </citation>
    <scope>NUCLEOTIDE SEQUENCE [LARGE SCALE GENOMIC DNA]</scope>
    <source>
        <strain evidence="16">Clonal line C1</strain>
    </source>
</reference>
<gene>
    <name evidence="16" type="ORF">DMN91_012169</name>
</gene>
<dbReference type="GO" id="GO:0005506">
    <property type="term" value="F:iron ion binding"/>
    <property type="evidence" value="ECO:0007669"/>
    <property type="project" value="InterPro"/>
</dbReference>
<feature type="transmembrane region" description="Helical" evidence="15">
    <location>
        <begin position="12"/>
        <end position="37"/>
    </location>
</feature>
<evidence type="ECO:0000256" key="7">
    <source>
        <dbReference type="ARBA" id="ARBA00022824"/>
    </source>
</evidence>
<organism evidence="16 17">
    <name type="scientific">Ooceraea biroi</name>
    <name type="common">Clonal raider ant</name>
    <name type="synonym">Cerapachys biroi</name>
    <dbReference type="NCBI Taxonomy" id="2015173"/>
    <lineage>
        <taxon>Eukaryota</taxon>
        <taxon>Metazoa</taxon>
        <taxon>Ecdysozoa</taxon>
        <taxon>Arthropoda</taxon>
        <taxon>Hexapoda</taxon>
        <taxon>Insecta</taxon>
        <taxon>Pterygota</taxon>
        <taxon>Neoptera</taxon>
        <taxon>Endopterygota</taxon>
        <taxon>Hymenoptera</taxon>
        <taxon>Apocrita</taxon>
        <taxon>Aculeata</taxon>
        <taxon>Formicoidea</taxon>
        <taxon>Formicidae</taxon>
        <taxon>Dorylinae</taxon>
        <taxon>Ooceraea</taxon>
    </lineage>
</organism>
<dbReference type="GO" id="GO:0005789">
    <property type="term" value="C:endoplasmic reticulum membrane"/>
    <property type="evidence" value="ECO:0007669"/>
    <property type="project" value="UniProtKB-SubCell"/>
</dbReference>
<keyword evidence="5 13" id="KW-0349">Heme</keyword>
<keyword evidence="7" id="KW-0256">Endoplasmic reticulum</keyword>
<evidence type="ECO:0000256" key="1">
    <source>
        <dbReference type="ARBA" id="ARBA00001971"/>
    </source>
</evidence>
<protein>
    <recommendedName>
        <fullName evidence="18">Cytochrome P450 9e2</fullName>
    </recommendedName>
</protein>
<comment type="subcellular location">
    <subcellularLocation>
        <location evidence="3">Endoplasmic reticulum membrane</location>
        <topology evidence="3">Peripheral membrane protein</topology>
    </subcellularLocation>
    <subcellularLocation>
        <location evidence="2">Microsome membrane</location>
        <topology evidence="2">Peripheral membrane protein</topology>
    </subcellularLocation>
</comment>
<accession>A0A3L8D3Y2</accession>
<dbReference type="Proteomes" id="UP000279307">
    <property type="component" value="Chromosome 13"/>
</dbReference>
<evidence type="ECO:0000256" key="3">
    <source>
        <dbReference type="ARBA" id="ARBA00004406"/>
    </source>
</evidence>
<dbReference type="InterPro" id="IPR002401">
    <property type="entry name" value="Cyt_P450_E_grp-I"/>
</dbReference>
<dbReference type="Pfam" id="PF00067">
    <property type="entry name" value="p450"/>
    <property type="match status" value="1"/>
</dbReference>
<keyword evidence="15" id="KW-1133">Transmembrane helix</keyword>
<keyword evidence="9 14" id="KW-0560">Oxidoreductase</keyword>
<evidence type="ECO:0000256" key="5">
    <source>
        <dbReference type="ARBA" id="ARBA00022617"/>
    </source>
</evidence>
<dbReference type="AlphaFoldDB" id="A0A3L8D3Y2"/>
<evidence type="ECO:0008006" key="18">
    <source>
        <dbReference type="Google" id="ProtNLM"/>
    </source>
</evidence>
<dbReference type="PRINTS" id="PR00463">
    <property type="entry name" value="EP450I"/>
</dbReference>
<dbReference type="PROSITE" id="PS00086">
    <property type="entry name" value="CYTOCHROME_P450"/>
    <property type="match status" value="1"/>
</dbReference>
<evidence type="ECO:0000256" key="12">
    <source>
        <dbReference type="ARBA" id="ARBA00023136"/>
    </source>
</evidence>
<evidence type="ECO:0000256" key="4">
    <source>
        <dbReference type="ARBA" id="ARBA00010617"/>
    </source>
</evidence>
<dbReference type="OrthoDB" id="2789670at2759"/>
<dbReference type="FunFam" id="1.10.630.10:FF:000042">
    <property type="entry name" value="Cytochrome P450"/>
    <property type="match status" value="1"/>
</dbReference>
<evidence type="ECO:0000256" key="6">
    <source>
        <dbReference type="ARBA" id="ARBA00022723"/>
    </source>
</evidence>
<evidence type="ECO:0000313" key="17">
    <source>
        <dbReference type="Proteomes" id="UP000279307"/>
    </source>
</evidence>
<dbReference type="InterPro" id="IPR036396">
    <property type="entry name" value="Cyt_P450_sf"/>
</dbReference>
<evidence type="ECO:0000256" key="8">
    <source>
        <dbReference type="ARBA" id="ARBA00022848"/>
    </source>
</evidence>
<evidence type="ECO:0000256" key="2">
    <source>
        <dbReference type="ARBA" id="ARBA00004174"/>
    </source>
</evidence>
<keyword evidence="10 13" id="KW-0408">Iron</keyword>
<dbReference type="CDD" id="cd11056">
    <property type="entry name" value="CYP6-like"/>
    <property type="match status" value="1"/>
</dbReference>
<proteinExistence type="inferred from homology"/>
<keyword evidence="11 14" id="KW-0503">Monooxygenase</keyword>
<dbReference type="InterPro" id="IPR050476">
    <property type="entry name" value="Insect_CytP450_Detox"/>
</dbReference>
<comment type="caution">
    <text evidence="16">The sequence shown here is derived from an EMBL/GenBank/DDBJ whole genome shotgun (WGS) entry which is preliminary data.</text>
</comment>
<dbReference type="InterPro" id="IPR017972">
    <property type="entry name" value="Cyt_P450_CS"/>
</dbReference>
<dbReference type="EMBL" id="QOIP01000013">
    <property type="protein sequence ID" value="RLU15175.1"/>
    <property type="molecule type" value="Genomic_DNA"/>
</dbReference>
<sequence>MEFASLFSSPFALLVITLIIIGVVKAISVVYNAYFFWSKKNIPYMPDSLSSLITSWKLFLRLISIPDWGEYMYNYFPDAKYLGVMDFATPALLIRDPDLIKDITVKDFEHFPDHRAFVDEDVEPLFTKNVFNLRGDRWREMRNTLSPSFTASKMKFMYELIAKCCTEFVDYLVDHPEICSSIETKKIFRRYTTDVIATTAFGVSVNSMKEPNNEFYLKGIEATKFSSGVLTMIKIVFMRGFPRLAKALGMTFFPRATGDFFKRIVGENIKMREAQGIVRPDMIHLLMQARDKGSANKLTLDDIVSQAFIFFFAGFETSSTLMCFVAHELAVNPDIQARLRDEVDRHLAEGNGSISYDSMSKMVYMDMVVSEALRKYPPAIFTDRFTAKRYELPPAQPGCKSLIIEPETVIIMSAYGLQNDPKYFPNPEKFDPERFNEENKDKIHPYTYLPFGLGPRKCIGNRFALMETKLLIAELLQKFILKPTEKTIYPIVFDKRDFVLQPTGGFWLGLEKREKGK</sequence>
<keyword evidence="12 15" id="KW-0472">Membrane</keyword>
<dbReference type="GO" id="GO:0016705">
    <property type="term" value="F:oxidoreductase activity, acting on paired donors, with incorporation or reduction of molecular oxygen"/>
    <property type="evidence" value="ECO:0007669"/>
    <property type="project" value="InterPro"/>
</dbReference>
<comment type="similarity">
    <text evidence="4 14">Belongs to the cytochrome P450 family.</text>
</comment>
<feature type="binding site" description="axial binding residue" evidence="13">
    <location>
        <position position="458"/>
    </location>
    <ligand>
        <name>heme</name>
        <dbReference type="ChEBI" id="CHEBI:30413"/>
    </ligand>
    <ligandPart>
        <name>Fe</name>
        <dbReference type="ChEBI" id="CHEBI:18248"/>
    </ligandPart>
</feature>
<dbReference type="PANTHER" id="PTHR24292:SF54">
    <property type="entry name" value="CYP9F3-RELATED"/>
    <property type="match status" value="1"/>
</dbReference>
<name>A0A3L8D3Y2_OOCBI</name>
<dbReference type="InterPro" id="IPR001128">
    <property type="entry name" value="Cyt_P450"/>
</dbReference>
<keyword evidence="6 13" id="KW-0479">Metal-binding</keyword>
<keyword evidence="15" id="KW-0812">Transmembrane</keyword>
<dbReference type="GO" id="GO:0020037">
    <property type="term" value="F:heme binding"/>
    <property type="evidence" value="ECO:0007669"/>
    <property type="project" value="InterPro"/>
</dbReference>
<evidence type="ECO:0000256" key="9">
    <source>
        <dbReference type="ARBA" id="ARBA00023002"/>
    </source>
</evidence>
<dbReference type="Gene3D" id="1.10.630.10">
    <property type="entry name" value="Cytochrome P450"/>
    <property type="match status" value="1"/>
</dbReference>
<evidence type="ECO:0000313" key="16">
    <source>
        <dbReference type="EMBL" id="RLU15175.1"/>
    </source>
</evidence>
<evidence type="ECO:0000256" key="14">
    <source>
        <dbReference type="RuleBase" id="RU000461"/>
    </source>
</evidence>
<dbReference type="PRINTS" id="PR00385">
    <property type="entry name" value="P450"/>
</dbReference>
<dbReference type="SUPFAM" id="SSF48264">
    <property type="entry name" value="Cytochrome P450"/>
    <property type="match status" value="1"/>
</dbReference>
<evidence type="ECO:0000256" key="15">
    <source>
        <dbReference type="SAM" id="Phobius"/>
    </source>
</evidence>
<evidence type="ECO:0000256" key="10">
    <source>
        <dbReference type="ARBA" id="ARBA00023004"/>
    </source>
</evidence>
<dbReference type="PANTHER" id="PTHR24292">
    <property type="entry name" value="CYTOCHROME P450"/>
    <property type="match status" value="1"/>
</dbReference>
<evidence type="ECO:0000256" key="11">
    <source>
        <dbReference type="ARBA" id="ARBA00023033"/>
    </source>
</evidence>
<comment type="cofactor">
    <cofactor evidence="1 13">
        <name>heme</name>
        <dbReference type="ChEBI" id="CHEBI:30413"/>
    </cofactor>
</comment>
<dbReference type="GO" id="GO:0004497">
    <property type="term" value="F:monooxygenase activity"/>
    <property type="evidence" value="ECO:0007669"/>
    <property type="project" value="UniProtKB-KW"/>
</dbReference>